<evidence type="ECO:0000313" key="2">
    <source>
        <dbReference type="Proteomes" id="UP000006813"/>
    </source>
</evidence>
<dbReference type="STRING" id="10181.G5BU45"/>
<dbReference type="InterPro" id="IPR040879">
    <property type="entry name" value="Spt46-like"/>
</dbReference>
<dbReference type="GO" id="GO:0009566">
    <property type="term" value="P:fertilization"/>
    <property type="evidence" value="ECO:0007669"/>
    <property type="project" value="TreeGrafter"/>
</dbReference>
<dbReference type="GO" id="GO:0031965">
    <property type="term" value="C:nuclear membrane"/>
    <property type="evidence" value="ECO:0007669"/>
    <property type="project" value="TreeGrafter"/>
</dbReference>
<dbReference type="FunCoup" id="G5BU45">
    <property type="interactions" value="33"/>
</dbReference>
<dbReference type="PANTHER" id="PTHR33517">
    <property type="entry name" value="PROTEIN FAM170B-RELATED"/>
    <property type="match status" value="1"/>
</dbReference>
<dbReference type="Proteomes" id="UP000006813">
    <property type="component" value="Unassembled WGS sequence"/>
</dbReference>
<protein>
    <recommendedName>
        <fullName evidence="3">Spermatogenesis-associated protein 46</fullName>
    </recommendedName>
</protein>
<dbReference type="InParanoid" id="G5BU45"/>
<evidence type="ECO:0000313" key="1">
    <source>
        <dbReference type="EMBL" id="EHB12806.1"/>
    </source>
</evidence>
<dbReference type="AlphaFoldDB" id="G5BU45"/>
<organism evidence="1 2">
    <name type="scientific">Heterocephalus glaber</name>
    <name type="common">Naked mole rat</name>
    <dbReference type="NCBI Taxonomy" id="10181"/>
    <lineage>
        <taxon>Eukaryota</taxon>
        <taxon>Metazoa</taxon>
        <taxon>Chordata</taxon>
        <taxon>Craniata</taxon>
        <taxon>Vertebrata</taxon>
        <taxon>Euteleostomi</taxon>
        <taxon>Mammalia</taxon>
        <taxon>Eutheria</taxon>
        <taxon>Euarchontoglires</taxon>
        <taxon>Glires</taxon>
        <taxon>Rodentia</taxon>
        <taxon>Hystricomorpha</taxon>
        <taxon>Bathyergidae</taxon>
        <taxon>Heterocephalus</taxon>
    </lineage>
</organism>
<dbReference type="Pfam" id="PF17734">
    <property type="entry name" value="Spt46"/>
    <property type="match status" value="2"/>
</dbReference>
<dbReference type="EMBL" id="JH171889">
    <property type="protein sequence ID" value="EHB12806.1"/>
    <property type="molecule type" value="Genomic_DNA"/>
</dbReference>
<dbReference type="PANTHER" id="PTHR33517:SF4">
    <property type="entry name" value="SPERMATOGENESIS-ASSOCIATED PROTEIN 46"/>
    <property type="match status" value="1"/>
</dbReference>
<name>G5BU45_HETGA</name>
<dbReference type="eggNOG" id="ENOG502S3KA">
    <property type="taxonomic scope" value="Eukaryota"/>
</dbReference>
<sequence>MENFSFLSISGPRISSSAQSTFPGILSSCATSLPDIAKPTVPKEAANPAQSLPLQYQRSALRHGVHSIVPLPADLEKRFLSEGVIEGSRWAVRLEKWLQPSVTKRGTVGVCSLAVHLANCLGLSLEESENKVSPGREGPDTHQGLVIERGLSCVDIQWPFVPTERESKNKCLRLPSPAYLLAALCHHPGGRRSPEVMPSCPSFCFSASPDGCPAQQLHCCLLLPALDHGSDVALYFADCISGETPNGKQLRQNCIIYRPWFSPYSYFVRLDKESHLEACSLPEVEQVECGGASSLLEDVADSSCSSSSSPENTCPLESTRKVRHSLDSVDYITSQDILMASKWYPAQQNGYKCAACCRMYPTLHSLKSHIRWGFKEGFSCRVYYRKLKALWGREQKAWPGDRLSLGSCQAFK</sequence>
<proteinExistence type="predicted"/>
<gene>
    <name evidence="1" type="ORF">GW7_18335</name>
</gene>
<reference evidence="1 2" key="1">
    <citation type="journal article" date="2011" name="Nature">
        <title>Genome sequencing reveals insights into physiology and longevity of the naked mole rat.</title>
        <authorList>
            <person name="Kim E.B."/>
            <person name="Fang X."/>
            <person name="Fushan A.A."/>
            <person name="Huang Z."/>
            <person name="Lobanov A.V."/>
            <person name="Han L."/>
            <person name="Marino S.M."/>
            <person name="Sun X."/>
            <person name="Turanov A.A."/>
            <person name="Yang P."/>
            <person name="Yim S.H."/>
            <person name="Zhao X."/>
            <person name="Kasaikina M.V."/>
            <person name="Stoletzki N."/>
            <person name="Peng C."/>
            <person name="Polak P."/>
            <person name="Xiong Z."/>
            <person name="Kiezun A."/>
            <person name="Zhu Y."/>
            <person name="Chen Y."/>
            <person name="Kryukov G.V."/>
            <person name="Zhang Q."/>
            <person name="Peshkin L."/>
            <person name="Yang L."/>
            <person name="Bronson R.T."/>
            <person name="Buffenstein R."/>
            <person name="Wang B."/>
            <person name="Han C."/>
            <person name="Li Q."/>
            <person name="Chen L."/>
            <person name="Zhao W."/>
            <person name="Sunyaev S.R."/>
            <person name="Park T.J."/>
            <person name="Zhang G."/>
            <person name="Wang J."/>
            <person name="Gladyshev V.N."/>
        </authorList>
    </citation>
    <scope>NUCLEOTIDE SEQUENCE [LARGE SCALE GENOMIC DNA]</scope>
</reference>
<evidence type="ECO:0008006" key="3">
    <source>
        <dbReference type="Google" id="ProtNLM"/>
    </source>
</evidence>
<accession>G5BU45</accession>